<keyword evidence="2 16" id="KW-0813">Transport</keyword>
<keyword evidence="5 16" id="KW-0812">Transmembrane</keyword>
<dbReference type="Pfam" id="PF02421">
    <property type="entry name" value="FeoB_N"/>
    <property type="match status" value="1"/>
</dbReference>
<dbReference type="SUPFAM" id="SSF52540">
    <property type="entry name" value="P-loop containing nucleoside triphosphate hydrolases"/>
    <property type="match status" value="1"/>
</dbReference>
<dbReference type="PANTHER" id="PTHR43185:SF1">
    <property type="entry name" value="FE(2+) TRANSPORTER FEOB"/>
    <property type="match status" value="1"/>
</dbReference>
<evidence type="ECO:0000256" key="2">
    <source>
        <dbReference type="ARBA" id="ARBA00022448"/>
    </source>
</evidence>
<gene>
    <name evidence="18" type="ORF">SAMN04488503_1090</name>
</gene>
<keyword evidence="3" id="KW-1003">Cell membrane</keyword>
<feature type="binding site" evidence="15">
    <location>
        <position position="22"/>
    </location>
    <ligand>
        <name>Mg(2+)</name>
        <dbReference type="ChEBI" id="CHEBI:18420"/>
        <label>1</label>
    </ligand>
</feature>
<protein>
    <recommendedName>
        <fullName evidence="12 13">Ferrous iron transport protein B</fullName>
    </recommendedName>
</protein>
<dbReference type="GO" id="GO:0005525">
    <property type="term" value="F:GTP binding"/>
    <property type="evidence" value="ECO:0007669"/>
    <property type="project" value="UniProtKB-KW"/>
</dbReference>
<comment type="function">
    <text evidence="16">Probable transporter of a GTP-driven Fe(2+) uptake system.</text>
</comment>
<evidence type="ECO:0000256" key="15">
    <source>
        <dbReference type="PIRSR" id="PIRSR603373-2"/>
    </source>
</evidence>
<keyword evidence="11 16" id="KW-0472">Membrane</keyword>
<evidence type="ECO:0000256" key="1">
    <source>
        <dbReference type="ARBA" id="ARBA00004651"/>
    </source>
</evidence>
<keyword evidence="7 16" id="KW-1133">Transmembrane helix</keyword>
<dbReference type="InterPro" id="IPR041069">
    <property type="entry name" value="FeoB_Cyto"/>
</dbReference>
<reference evidence="18 19" key="1">
    <citation type="submission" date="2017-06" db="EMBL/GenBank/DDBJ databases">
        <authorList>
            <person name="Kim H.J."/>
            <person name="Triplett B.A."/>
        </authorList>
    </citation>
    <scope>NUCLEOTIDE SEQUENCE [LARGE SCALE GENOMIC DNA]</scope>
    <source>
        <strain evidence="18 19">DSM 13116</strain>
    </source>
</reference>
<evidence type="ECO:0000256" key="5">
    <source>
        <dbReference type="ARBA" id="ARBA00022692"/>
    </source>
</evidence>
<feature type="binding site" evidence="14">
    <location>
        <begin position="10"/>
        <end position="17"/>
    </location>
    <ligand>
        <name>GTP</name>
        <dbReference type="ChEBI" id="CHEBI:37565"/>
        <label>1</label>
    </ligand>
</feature>
<feature type="transmembrane region" description="Helical" evidence="16">
    <location>
        <begin position="296"/>
        <end position="316"/>
    </location>
</feature>
<feature type="binding site" evidence="14">
    <location>
        <begin position="56"/>
        <end position="59"/>
    </location>
    <ligand>
        <name>GTP</name>
        <dbReference type="ChEBI" id="CHEBI:37565"/>
        <label>3</label>
    </ligand>
</feature>
<dbReference type="NCBIfam" id="TIGR00231">
    <property type="entry name" value="small_GTP"/>
    <property type="match status" value="1"/>
</dbReference>
<evidence type="ECO:0000256" key="3">
    <source>
        <dbReference type="ARBA" id="ARBA00022475"/>
    </source>
</evidence>
<feature type="binding site" evidence="14">
    <location>
        <begin position="35"/>
        <end position="39"/>
    </location>
    <ligand>
        <name>GTP</name>
        <dbReference type="ChEBI" id="CHEBI:37565"/>
        <label>2</label>
    </ligand>
</feature>
<dbReference type="Proteomes" id="UP000198324">
    <property type="component" value="Unassembled WGS sequence"/>
</dbReference>
<keyword evidence="9" id="KW-0406">Ion transport</keyword>
<dbReference type="GO" id="GO:0005886">
    <property type="term" value="C:plasma membrane"/>
    <property type="evidence" value="ECO:0007669"/>
    <property type="project" value="UniProtKB-SubCell"/>
</dbReference>
<evidence type="ECO:0000256" key="10">
    <source>
        <dbReference type="ARBA" id="ARBA00023134"/>
    </source>
</evidence>
<feature type="transmembrane region" description="Helical" evidence="16">
    <location>
        <begin position="466"/>
        <end position="486"/>
    </location>
</feature>
<feature type="transmembrane region" description="Helical" evidence="16">
    <location>
        <begin position="396"/>
        <end position="422"/>
    </location>
</feature>
<evidence type="ECO:0000256" key="13">
    <source>
        <dbReference type="NCBIfam" id="TIGR00437"/>
    </source>
</evidence>
<evidence type="ECO:0000313" key="18">
    <source>
        <dbReference type="EMBL" id="SNR76025.1"/>
    </source>
</evidence>
<dbReference type="Pfam" id="PF17910">
    <property type="entry name" value="FeoB_Cyto"/>
    <property type="match status" value="1"/>
</dbReference>
<dbReference type="InterPro" id="IPR050860">
    <property type="entry name" value="FeoB_GTPase"/>
</dbReference>
<keyword evidence="15" id="KW-0460">Magnesium</keyword>
<name>A0A238YY28_9BACT</name>
<evidence type="ECO:0000256" key="14">
    <source>
        <dbReference type="PIRSR" id="PIRSR603373-1"/>
    </source>
</evidence>
<evidence type="ECO:0000256" key="12">
    <source>
        <dbReference type="ARBA" id="ARBA00031200"/>
    </source>
</evidence>
<dbReference type="Gene3D" id="1.10.287.1770">
    <property type="match status" value="1"/>
</dbReference>
<dbReference type="InterPro" id="IPR005225">
    <property type="entry name" value="Small_GTP-bd"/>
</dbReference>
<dbReference type="NCBIfam" id="TIGR00437">
    <property type="entry name" value="feoB"/>
    <property type="match status" value="1"/>
</dbReference>
<dbReference type="InterPro" id="IPR011642">
    <property type="entry name" value="Gate_dom"/>
</dbReference>
<feature type="binding site" evidence="15">
    <location>
        <position position="25"/>
    </location>
    <ligand>
        <name>Mg(2+)</name>
        <dbReference type="ChEBI" id="CHEBI:18420"/>
        <label>2</label>
    </ligand>
</feature>
<sequence>MPRITIGLAGNPNCGKTTLFNALTGSHQHVGNWPGVTVEKKMGHALLGDAKLDIVDLPGTYSITAFSEEERAARSFLIEDRPAAVIDVLNADALERNLYLAVQIMELGVPLVLALNMMDEVRQSGKDIDTALLTKLTGCPAVETVARQGKGRQELLEAAYRLAETRAGRLEPLRISYGPDLDPVLEEMERLVEAAGIMAGKAPPRWVGIKYLEGDPGVRRRGREADPQAADKLEALTSKVAAHLKKTLVTTPDAIIADYRYGYITGITRRVVRYPSLDQERIRVSDRMDQVLTHRLAGPLVMALVIYLLYTLTFAVGELPMTWVQDAFAWLGDMVKDSMGEGLLRSLIVDGAIAGVGGVLGFVPLIMIMFFLLSALEDTGYVARMAYMLDRVFRVFGLHGASVLPFIVSGGIAGGCAVPGVMATRALRSPKEKLATLLTAPFMTCGAKVPVFLMLAAAFFPGSEALVMSAVTLAAWASALLVAKLLRSTVIKGESTPFVMELPPYRTPTLRGLCIHTWERSWEYMRKAGTIILAISVLIWAAMTFPSLPEEQARSFDERAQAIDTQLSAQEETGEDPPPAFEEALRQLEAERSEATLRASFAGRAGVALENVTSAAGFNWRVNIALLGGFAAKEVIVSTLGTAYALGEVDAEESAPLSEMLARDKSFPRAAGVALIAFVILYAPCSVTIVAMAKEAGARWALFALVFNTLLAYAAAVLIFQAWSLLA</sequence>
<feature type="transmembrane region" description="Helical" evidence="16">
    <location>
        <begin position="347"/>
        <end position="376"/>
    </location>
</feature>
<keyword evidence="4 16" id="KW-0410">Iron transport</keyword>
<dbReference type="CDD" id="cd01879">
    <property type="entry name" value="FeoB"/>
    <property type="match status" value="1"/>
</dbReference>
<keyword evidence="8 16" id="KW-0408">Iron</keyword>
<accession>A0A238YY28</accession>
<evidence type="ECO:0000256" key="11">
    <source>
        <dbReference type="ARBA" id="ARBA00023136"/>
    </source>
</evidence>
<feature type="binding site" evidence="15">
    <location>
        <position position="21"/>
    </location>
    <ligand>
        <name>Mg(2+)</name>
        <dbReference type="ChEBI" id="CHEBI:18420"/>
        <label>2</label>
    </ligand>
</feature>
<feature type="domain" description="FeoB-type G" evidence="17">
    <location>
        <begin position="3"/>
        <end position="165"/>
    </location>
</feature>
<evidence type="ECO:0000256" key="6">
    <source>
        <dbReference type="ARBA" id="ARBA00022741"/>
    </source>
</evidence>
<feature type="transmembrane region" description="Helical" evidence="16">
    <location>
        <begin position="434"/>
        <end position="460"/>
    </location>
</feature>
<evidence type="ECO:0000313" key="19">
    <source>
        <dbReference type="Proteomes" id="UP000198324"/>
    </source>
</evidence>
<dbReference type="GO" id="GO:0015093">
    <property type="term" value="F:ferrous iron transmembrane transporter activity"/>
    <property type="evidence" value="ECO:0007669"/>
    <property type="project" value="UniProtKB-UniRule"/>
</dbReference>
<evidence type="ECO:0000259" key="17">
    <source>
        <dbReference type="PROSITE" id="PS51711"/>
    </source>
</evidence>
<feature type="transmembrane region" description="Helical" evidence="16">
    <location>
        <begin position="528"/>
        <end position="548"/>
    </location>
</feature>
<dbReference type="PANTHER" id="PTHR43185">
    <property type="entry name" value="FERROUS IRON TRANSPORT PROTEIN B"/>
    <property type="match status" value="1"/>
</dbReference>
<keyword evidence="19" id="KW-1185">Reference proteome</keyword>
<feature type="binding site" evidence="15">
    <location>
        <position position="24"/>
    </location>
    <ligand>
        <name>Mg(2+)</name>
        <dbReference type="ChEBI" id="CHEBI:18420"/>
        <label>2</label>
    </ligand>
</feature>
<feature type="transmembrane region" description="Helical" evidence="16">
    <location>
        <begin position="700"/>
        <end position="723"/>
    </location>
</feature>
<dbReference type="EMBL" id="FZOC01000002">
    <property type="protein sequence ID" value="SNR76025.1"/>
    <property type="molecule type" value="Genomic_DNA"/>
</dbReference>
<dbReference type="Pfam" id="PF07664">
    <property type="entry name" value="FeoB_C"/>
    <property type="match status" value="1"/>
</dbReference>
<dbReference type="InterPro" id="IPR030389">
    <property type="entry name" value="G_FEOB_dom"/>
</dbReference>
<dbReference type="InterPro" id="IPR006073">
    <property type="entry name" value="GTP-bd"/>
</dbReference>
<dbReference type="OrthoDB" id="9809127at2"/>
<dbReference type="GO" id="GO:0046872">
    <property type="term" value="F:metal ion binding"/>
    <property type="evidence" value="ECO:0007669"/>
    <property type="project" value="UniProtKB-KW"/>
</dbReference>
<feature type="binding site" evidence="14">
    <location>
        <begin position="116"/>
        <end position="119"/>
    </location>
    <ligand>
        <name>GTP</name>
        <dbReference type="ChEBI" id="CHEBI:37565"/>
        <label>4</label>
    </ligand>
</feature>
<comment type="subcellular location">
    <subcellularLocation>
        <location evidence="16">Cell inner membrane</location>
        <topology evidence="16">Multi-pass membrane protein</topology>
    </subcellularLocation>
    <subcellularLocation>
        <location evidence="1">Cell membrane</location>
        <topology evidence="1">Multi-pass membrane protein</topology>
    </subcellularLocation>
</comment>
<dbReference type="InterPro" id="IPR027417">
    <property type="entry name" value="P-loop_NTPase"/>
</dbReference>
<feature type="transmembrane region" description="Helical" evidence="16">
    <location>
        <begin position="670"/>
        <end position="693"/>
    </location>
</feature>
<keyword evidence="15" id="KW-0479">Metal-binding</keyword>
<organism evidence="18 19">
    <name type="scientific">Humidesulfovibrio mexicanus</name>
    <dbReference type="NCBI Taxonomy" id="147047"/>
    <lineage>
        <taxon>Bacteria</taxon>
        <taxon>Pseudomonadati</taxon>
        <taxon>Thermodesulfobacteriota</taxon>
        <taxon>Desulfovibrionia</taxon>
        <taxon>Desulfovibrionales</taxon>
        <taxon>Desulfovibrionaceae</taxon>
        <taxon>Humidesulfovibrio</taxon>
    </lineage>
</organism>
<dbReference type="AlphaFoldDB" id="A0A238YY28"/>
<evidence type="ECO:0000256" key="4">
    <source>
        <dbReference type="ARBA" id="ARBA00022496"/>
    </source>
</evidence>
<evidence type="ECO:0000256" key="7">
    <source>
        <dbReference type="ARBA" id="ARBA00022989"/>
    </source>
</evidence>
<evidence type="ECO:0000256" key="8">
    <source>
        <dbReference type="ARBA" id="ARBA00023004"/>
    </source>
</evidence>
<dbReference type="InterPro" id="IPR003373">
    <property type="entry name" value="Fe2_transport_prot-B"/>
</dbReference>
<dbReference type="RefSeq" id="WP_089272530.1">
    <property type="nucleotide sequence ID" value="NZ_FZOC01000002.1"/>
</dbReference>
<proteinExistence type="inferred from homology"/>
<evidence type="ECO:0000256" key="16">
    <source>
        <dbReference type="RuleBase" id="RU362098"/>
    </source>
</evidence>
<dbReference type="Pfam" id="PF07670">
    <property type="entry name" value="Gate"/>
    <property type="match status" value="2"/>
</dbReference>
<dbReference type="PROSITE" id="PS51711">
    <property type="entry name" value="G_FEOB"/>
    <property type="match status" value="1"/>
</dbReference>
<dbReference type="PRINTS" id="PR00326">
    <property type="entry name" value="GTP1OBG"/>
</dbReference>
<evidence type="ECO:0000256" key="9">
    <source>
        <dbReference type="ARBA" id="ARBA00023065"/>
    </source>
</evidence>
<keyword evidence="10 14" id="KW-0342">GTP-binding</keyword>
<dbReference type="InterPro" id="IPR011640">
    <property type="entry name" value="Fe2_transport_prot_B_C"/>
</dbReference>
<keyword evidence="6 14" id="KW-0547">Nucleotide-binding</keyword>
<dbReference type="Gene3D" id="3.40.50.300">
    <property type="entry name" value="P-loop containing nucleotide triphosphate hydrolases"/>
    <property type="match status" value="1"/>
</dbReference>
<comment type="similarity">
    <text evidence="16">Belongs to the TRAFAC class TrmE-Era-EngA-EngB-Septin-like GTPase superfamily. FeoB GTPase (TC 9.A.8) family.</text>
</comment>